<accession>A0A5C8NGU3</accession>
<name>A0A5C8NGU3_9BACI</name>
<protein>
    <submittedName>
        <fullName evidence="2">Class I SAM-dependent methyltransferase</fullName>
    </submittedName>
</protein>
<dbReference type="Proteomes" id="UP000321574">
    <property type="component" value="Unassembled WGS sequence"/>
</dbReference>
<evidence type="ECO:0000313" key="2">
    <source>
        <dbReference type="EMBL" id="TXL57564.1"/>
    </source>
</evidence>
<dbReference type="SUPFAM" id="SSF53335">
    <property type="entry name" value="S-adenosyl-L-methionine-dependent methyltransferases"/>
    <property type="match status" value="1"/>
</dbReference>
<organism evidence="2 3">
    <name type="scientific">Cerasibacillus terrae</name>
    <dbReference type="NCBI Taxonomy" id="2498845"/>
    <lineage>
        <taxon>Bacteria</taxon>
        <taxon>Bacillati</taxon>
        <taxon>Bacillota</taxon>
        <taxon>Bacilli</taxon>
        <taxon>Bacillales</taxon>
        <taxon>Bacillaceae</taxon>
        <taxon>Cerasibacillus</taxon>
    </lineage>
</organism>
<dbReference type="InterPro" id="IPR041698">
    <property type="entry name" value="Methyltransf_25"/>
</dbReference>
<evidence type="ECO:0000313" key="3">
    <source>
        <dbReference type="Proteomes" id="UP000321574"/>
    </source>
</evidence>
<dbReference type="Pfam" id="PF13649">
    <property type="entry name" value="Methyltransf_25"/>
    <property type="match status" value="1"/>
</dbReference>
<dbReference type="CDD" id="cd02440">
    <property type="entry name" value="AdoMet_MTases"/>
    <property type="match status" value="1"/>
</dbReference>
<reference evidence="2 3" key="1">
    <citation type="submission" date="2019-06" db="EMBL/GenBank/DDBJ databases">
        <title>Cerasibacillus sp. nov., isolated from maize field.</title>
        <authorList>
            <person name="Lin S.-Y."/>
            <person name="Tsai C.-F."/>
            <person name="Young C.-C."/>
        </authorList>
    </citation>
    <scope>NUCLEOTIDE SEQUENCE [LARGE SCALE GENOMIC DNA]</scope>
    <source>
        <strain evidence="2 3">CC-CFT480</strain>
    </source>
</reference>
<keyword evidence="2" id="KW-0808">Transferase</keyword>
<dbReference type="EMBL" id="VDUW01000018">
    <property type="protein sequence ID" value="TXL57564.1"/>
    <property type="molecule type" value="Genomic_DNA"/>
</dbReference>
<proteinExistence type="predicted"/>
<gene>
    <name evidence="2" type="ORF">FHP05_14985</name>
</gene>
<evidence type="ECO:0000259" key="1">
    <source>
        <dbReference type="Pfam" id="PF13649"/>
    </source>
</evidence>
<sequence length="272" mass="31007">MESMDILSIFEQRLKPSKQPIEAMEEKWNQKAEMFYSNQINGSTYYSDAVPRLLEQKKILDPSVSVLDIGAGSGRYAIPLAKRCKSVRALDLSSEMLQFLELEIEKNNLDNIDIIKSAWPPTTEEIGEFDVAFSAMCPATRSVKALEAMSNVAKKHGVICQFTASSDNVVEALQKHQQIEKVKGPHNNRDLLQSYFNILWELGYQPDISYLHDTFVINMSFNEALHTYQQRYEHVKAEQLGKVLSSIQQEEDSIKVIKKTTLAVITWETNKN</sequence>
<dbReference type="GO" id="GO:0008168">
    <property type="term" value="F:methyltransferase activity"/>
    <property type="evidence" value="ECO:0007669"/>
    <property type="project" value="UniProtKB-KW"/>
</dbReference>
<dbReference type="Gene3D" id="3.40.50.150">
    <property type="entry name" value="Vaccinia Virus protein VP39"/>
    <property type="match status" value="1"/>
</dbReference>
<dbReference type="InterPro" id="IPR050723">
    <property type="entry name" value="CFA/CMAS"/>
</dbReference>
<keyword evidence="2" id="KW-0489">Methyltransferase</keyword>
<dbReference type="OrthoDB" id="9804312at2"/>
<comment type="caution">
    <text evidence="2">The sequence shown here is derived from an EMBL/GenBank/DDBJ whole genome shotgun (WGS) entry which is preliminary data.</text>
</comment>
<dbReference type="InterPro" id="IPR029063">
    <property type="entry name" value="SAM-dependent_MTases_sf"/>
</dbReference>
<dbReference type="PANTHER" id="PTHR43667">
    <property type="entry name" value="CYCLOPROPANE-FATTY-ACYL-PHOSPHOLIPID SYNTHASE"/>
    <property type="match status" value="1"/>
</dbReference>
<feature type="domain" description="Methyltransferase" evidence="1">
    <location>
        <begin position="66"/>
        <end position="157"/>
    </location>
</feature>
<keyword evidence="3" id="KW-1185">Reference proteome</keyword>
<dbReference type="AlphaFoldDB" id="A0A5C8NGU3"/>
<dbReference type="GO" id="GO:0032259">
    <property type="term" value="P:methylation"/>
    <property type="evidence" value="ECO:0007669"/>
    <property type="project" value="UniProtKB-KW"/>
</dbReference>
<dbReference type="PANTHER" id="PTHR43667:SF2">
    <property type="entry name" value="FATTY ACID C-METHYL TRANSFERASE"/>
    <property type="match status" value="1"/>
</dbReference>